<keyword evidence="2" id="KW-1185">Reference proteome</keyword>
<evidence type="ECO:0000313" key="2">
    <source>
        <dbReference type="Proteomes" id="UP000298416"/>
    </source>
</evidence>
<dbReference type="EMBL" id="PNBA02000014">
    <property type="protein sequence ID" value="KAG6401548.1"/>
    <property type="molecule type" value="Genomic_DNA"/>
</dbReference>
<comment type="caution">
    <text evidence="1">The sequence shown here is derived from an EMBL/GenBank/DDBJ whole genome shotgun (WGS) entry which is preliminary data.</text>
</comment>
<dbReference type="AlphaFoldDB" id="A0A8X8ZEC7"/>
<name>A0A8X8ZEC7_SALSN</name>
<organism evidence="1">
    <name type="scientific">Salvia splendens</name>
    <name type="common">Scarlet sage</name>
    <dbReference type="NCBI Taxonomy" id="180675"/>
    <lineage>
        <taxon>Eukaryota</taxon>
        <taxon>Viridiplantae</taxon>
        <taxon>Streptophyta</taxon>
        <taxon>Embryophyta</taxon>
        <taxon>Tracheophyta</taxon>
        <taxon>Spermatophyta</taxon>
        <taxon>Magnoliopsida</taxon>
        <taxon>eudicotyledons</taxon>
        <taxon>Gunneridae</taxon>
        <taxon>Pentapetalae</taxon>
        <taxon>asterids</taxon>
        <taxon>lamiids</taxon>
        <taxon>Lamiales</taxon>
        <taxon>Lamiaceae</taxon>
        <taxon>Nepetoideae</taxon>
        <taxon>Mentheae</taxon>
        <taxon>Salviinae</taxon>
        <taxon>Salvia</taxon>
        <taxon>Salvia subgen. Calosphace</taxon>
        <taxon>core Calosphace</taxon>
    </lineage>
</organism>
<reference evidence="1" key="1">
    <citation type="submission" date="2018-01" db="EMBL/GenBank/DDBJ databases">
        <authorList>
            <person name="Mao J.F."/>
        </authorList>
    </citation>
    <scope>NUCLEOTIDE SEQUENCE</scope>
    <source>
        <strain evidence="1">Huo1</strain>
        <tissue evidence="1">Leaf</tissue>
    </source>
</reference>
<reference evidence="1" key="2">
    <citation type="submission" date="2020-08" db="EMBL/GenBank/DDBJ databases">
        <title>Plant Genome Project.</title>
        <authorList>
            <person name="Zhang R.-G."/>
        </authorList>
    </citation>
    <scope>NUCLEOTIDE SEQUENCE</scope>
    <source>
        <strain evidence="1">Huo1</strain>
        <tissue evidence="1">Leaf</tissue>
    </source>
</reference>
<proteinExistence type="predicted"/>
<protein>
    <submittedName>
        <fullName evidence="1">Uncharacterized protein</fullName>
    </submittedName>
</protein>
<sequence length="104" mass="12008">MTALGAATSHPRPNFPTDEEQLYCSNIDMIHLCSLSSDALVLQTYLRNGWLQIKQKWLATDKTITRALLVGAERNGMRRRRQPCRCGALKRMFVDFLRHEAFKK</sequence>
<evidence type="ECO:0000313" key="1">
    <source>
        <dbReference type="EMBL" id="KAG6401548.1"/>
    </source>
</evidence>
<accession>A0A8X8ZEC7</accession>
<dbReference type="Proteomes" id="UP000298416">
    <property type="component" value="Unassembled WGS sequence"/>
</dbReference>
<gene>
    <name evidence="1" type="ORF">SASPL_138407</name>
</gene>